<organism evidence="8 9">
    <name type="scientific">Amycolatopsis pithecellobii</name>
    <dbReference type="NCBI Taxonomy" id="664692"/>
    <lineage>
        <taxon>Bacteria</taxon>
        <taxon>Bacillati</taxon>
        <taxon>Actinomycetota</taxon>
        <taxon>Actinomycetes</taxon>
        <taxon>Pseudonocardiales</taxon>
        <taxon>Pseudonocardiaceae</taxon>
        <taxon>Amycolatopsis</taxon>
    </lineage>
</organism>
<name>A0A6N7ZB19_9PSEU</name>
<evidence type="ECO:0000256" key="3">
    <source>
        <dbReference type="ARBA" id="ARBA00022692"/>
    </source>
</evidence>
<dbReference type="PANTHER" id="PTHR40077:SF2">
    <property type="entry name" value="MEMBRANE PROTEIN"/>
    <property type="match status" value="1"/>
</dbReference>
<dbReference type="Pfam" id="PF12823">
    <property type="entry name" value="DUF3817"/>
    <property type="match status" value="1"/>
</dbReference>
<dbReference type="InterPro" id="IPR023845">
    <property type="entry name" value="DUF3817_TM"/>
</dbReference>
<sequence>MVSSTEGSKVATLKGPLLRYRVMAYATGVALLCLTAAFILKYAADSPGMMSWAGVTHGLFYMVYLVVAVDLALKSRWSIRGTILVLLAGTIPFLSFVAERAVTHRVEAGRKL</sequence>
<evidence type="ECO:0000256" key="5">
    <source>
        <dbReference type="ARBA" id="ARBA00023136"/>
    </source>
</evidence>
<comment type="caution">
    <text evidence="8">The sequence shown here is derived from an EMBL/GenBank/DDBJ whole genome shotgun (WGS) entry which is preliminary data.</text>
</comment>
<evidence type="ECO:0000313" key="8">
    <source>
        <dbReference type="EMBL" id="MTD58956.1"/>
    </source>
</evidence>
<keyword evidence="2" id="KW-1003">Cell membrane</keyword>
<dbReference type="NCBIfam" id="TIGR03954">
    <property type="entry name" value="integ_memb_HG"/>
    <property type="match status" value="1"/>
</dbReference>
<gene>
    <name evidence="8" type="ORF">GKO32_33975</name>
</gene>
<evidence type="ECO:0000256" key="1">
    <source>
        <dbReference type="ARBA" id="ARBA00004651"/>
    </source>
</evidence>
<dbReference type="GO" id="GO:0005886">
    <property type="term" value="C:plasma membrane"/>
    <property type="evidence" value="ECO:0007669"/>
    <property type="project" value="UniProtKB-SubCell"/>
</dbReference>
<feature type="transmembrane region" description="Helical" evidence="6">
    <location>
        <begin position="79"/>
        <end position="98"/>
    </location>
</feature>
<feature type="transmembrane region" description="Helical" evidence="6">
    <location>
        <begin position="52"/>
        <end position="73"/>
    </location>
</feature>
<evidence type="ECO:0000256" key="6">
    <source>
        <dbReference type="SAM" id="Phobius"/>
    </source>
</evidence>
<keyword evidence="9" id="KW-1185">Reference proteome</keyword>
<keyword evidence="5 6" id="KW-0472">Membrane</keyword>
<feature type="domain" description="DUF3817" evidence="7">
    <location>
        <begin position="18"/>
        <end position="103"/>
    </location>
</feature>
<reference evidence="8 9" key="1">
    <citation type="submission" date="2019-11" db="EMBL/GenBank/DDBJ databases">
        <title>Draft genome of Amycolatopsis RM579.</title>
        <authorList>
            <person name="Duangmal K."/>
            <person name="Mingma R."/>
        </authorList>
    </citation>
    <scope>NUCLEOTIDE SEQUENCE [LARGE SCALE GENOMIC DNA]</scope>
    <source>
        <strain evidence="8 9">RM579</strain>
    </source>
</reference>
<evidence type="ECO:0000256" key="4">
    <source>
        <dbReference type="ARBA" id="ARBA00022989"/>
    </source>
</evidence>
<comment type="subcellular location">
    <subcellularLocation>
        <location evidence="1">Cell membrane</location>
        <topology evidence="1">Multi-pass membrane protein</topology>
    </subcellularLocation>
</comment>
<protein>
    <submittedName>
        <fullName evidence="8">DUF3817 domain-containing protein</fullName>
    </submittedName>
</protein>
<evidence type="ECO:0000256" key="2">
    <source>
        <dbReference type="ARBA" id="ARBA00022475"/>
    </source>
</evidence>
<dbReference type="OrthoDB" id="9342687at2"/>
<dbReference type="PANTHER" id="PTHR40077">
    <property type="entry name" value="MEMBRANE PROTEIN-RELATED"/>
    <property type="match status" value="1"/>
</dbReference>
<keyword evidence="4 6" id="KW-1133">Transmembrane helix</keyword>
<feature type="transmembrane region" description="Helical" evidence="6">
    <location>
        <begin position="20"/>
        <end position="40"/>
    </location>
</feature>
<dbReference type="AlphaFoldDB" id="A0A6N7ZB19"/>
<evidence type="ECO:0000313" key="9">
    <source>
        <dbReference type="Proteomes" id="UP000440096"/>
    </source>
</evidence>
<accession>A0A6N7ZB19</accession>
<keyword evidence="3 6" id="KW-0812">Transmembrane</keyword>
<dbReference type="RefSeq" id="WP_154761026.1">
    <property type="nucleotide sequence ID" value="NZ_WMBA01000083.1"/>
</dbReference>
<evidence type="ECO:0000259" key="7">
    <source>
        <dbReference type="Pfam" id="PF12823"/>
    </source>
</evidence>
<dbReference type="EMBL" id="WMBA01000083">
    <property type="protein sequence ID" value="MTD58956.1"/>
    <property type="molecule type" value="Genomic_DNA"/>
</dbReference>
<dbReference type="Proteomes" id="UP000440096">
    <property type="component" value="Unassembled WGS sequence"/>
</dbReference>
<proteinExistence type="predicted"/>